<keyword evidence="3 6" id="KW-0238">DNA-binding</keyword>
<keyword evidence="7" id="KW-1185">Reference proteome</keyword>
<evidence type="ECO:0000259" key="5">
    <source>
        <dbReference type="PROSITE" id="PS50931"/>
    </source>
</evidence>
<protein>
    <submittedName>
        <fullName evidence="6">DNA-binding transcriptional regulator, LysR family</fullName>
    </submittedName>
</protein>
<dbReference type="PRINTS" id="PR00039">
    <property type="entry name" value="HTHLYSR"/>
</dbReference>
<accession>A0A1I3BPW3</accession>
<evidence type="ECO:0000256" key="4">
    <source>
        <dbReference type="ARBA" id="ARBA00023163"/>
    </source>
</evidence>
<dbReference type="Pfam" id="PF00126">
    <property type="entry name" value="HTH_1"/>
    <property type="match status" value="1"/>
</dbReference>
<gene>
    <name evidence="6" type="ORF">SAMN04489868_10848</name>
</gene>
<dbReference type="GO" id="GO:0003677">
    <property type="term" value="F:DNA binding"/>
    <property type="evidence" value="ECO:0007669"/>
    <property type="project" value="UniProtKB-KW"/>
</dbReference>
<evidence type="ECO:0000256" key="1">
    <source>
        <dbReference type="ARBA" id="ARBA00009437"/>
    </source>
</evidence>
<comment type="similarity">
    <text evidence="1">Belongs to the LysR transcriptional regulatory family.</text>
</comment>
<dbReference type="GO" id="GO:0005829">
    <property type="term" value="C:cytosol"/>
    <property type="evidence" value="ECO:0007669"/>
    <property type="project" value="TreeGrafter"/>
</dbReference>
<evidence type="ECO:0000313" key="6">
    <source>
        <dbReference type="EMBL" id="SFH64210.1"/>
    </source>
</evidence>
<dbReference type="OrthoDB" id="9803735at2"/>
<dbReference type="InterPro" id="IPR036390">
    <property type="entry name" value="WH_DNA-bd_sf"/>
</dbReference>
<dbReference type="PROSITE" id="PS50931">
    <property type="entry name" value="HTH_LYSR"/>
    <property type="match status" value="1"/>
</dbReference>
<evidence type="ECO:0000313" key="7">
    <source>
        <dbReference type="Proteomes" id="UP000198668"/>
    </source>
</evidence>
<dbReference type="GO" id="GO:0003700">
    <property type="term" value="F:DNA-binding transcription factor activity"/>
    <property type="evidence" value="ECO:0007669"/>
    <property type="project" value="InterPro"/>
</dbReference>
<dbReference type="CDD" id="cd05466">
    <property type="entry name" value="PBP2_LTTR_substrate"/>
    <property type="match status" value="1"/>
</dbReference>
<reference evidence="6 7" key="1">
    <citation type="submission" date="2016-10" db="EMBL/GenBank/DDBJ databases">
        <authorList>
            <person name="de Groot N.N."/>
        </authorList>
    </citation>
    <scope>NUCLEOTIDE SEQUENCE [LARGE SCALE GENOMIC DNA]</scope>
    <source>
        <strain evidence="6 7">DSM 27630</strain>
    </source>
</reference>
<dbReference type="InterPro" id="IPR000847">
    <property type="entry name" value="LysR_HTH_N"/>
</dbReference>
<dbReference type="SUPFAM" id="SSF53850">
    <property type="entry name" value="Periplasmic binding protein-like II"/>
    <property type="match status" value="1"/>
</dbReference>
<dbReference type="Gene3D" id="1.10.10.10">
    <property type="entry name" value="Winged helix-like DNA-binding domain superfamily/Winged helix DNA-binding domain"/>
    <property type="match status" value="1"/>
</dbReference>
<evidence type="ECO:0000256" key="3">
    <source>
        <dbReference type="ARBA" id="ARBA00023125"/>
    </source>
</evidence>
<dbReference type="Gene3D" id="3.40.190.290">
    <property type="match status" value="1"/>
</dbReference>
<dbReference type="Pfam" id="PF03466">
    <property type="entry name" value="LysR_substrate"/>
    <property type="match status" value="1"/>
</dbReference>
<sequence length="296" mass="33707">MDIRQLKYFIEIAETESLSQAARNLFVTQPTLSLALKKIESDLNTKLFSHTEKPFQLTATGEVLYQKGQTVVELFDGLVQEIHTMELTTQKETIRLGLTTLFSIQFMDQLAEFIIKNPNVELNIRQEGSAKLQRLLVDNTIDIALLSFPNHETDKVAIEPLETTTKGYTVYVVVPEKNPLSKKDALTFSDLKDQTFASLTKDFMIGTMLTERARAHGYEPNITMYHNDLQVLLYSLLKSNAICLLPIEYKSMIDIKGLKWIPLKDKYSHYSIGIGLRKDHVCSKAMNDLIAMIKKN</sequence>
<proteinExistence type="inferred from homology"/>
<dbReference type="InterPro" id="IPR036388">
    <property type="entry name" value="WH-like_DNA-bd_sf"/>
</dbReference>
<organism evidence="6 7">
    <name type="scientific">Pisciglobus halotolerans</name>
    <dbReference type="NCBI Taxonomy" id="745365"/>
    <lineage>
        <taxon>Bacteria</taxon>
        <taxon>Bacillati</taxon>
        <taxon>Bacillota</taxon>
        <taxon>Bacilli</taxon>
        <taxon>Lactobacillales</taxon>
        <taxon>Carnobacteriaceae</taxon>
    </lineage>
</organism>
<dbReference type="PANTHER" id="PTHR30419:SF25">
    <property type="entry name" value="HTH-TYPE TRANSCRIPTIONAL REGULATOR YTLI"/>
    <property type="match status" value="1"/>
</dbReference>
<dbReference type="InterPro" id="IPR005119">
    <property type="entry name" value="LysR_subst-bd"/>
</dbReference>
<keyword evidence="4" id="KW-0804">Transcription</keyword>
<dbReference type="SUPFAM" id="SSF46785">
    <property type="entry name" value="Winged helix' DNA-binding domain"/>
    <property type="match status" value="1"/>
</dbReference>
<dbReference type="RefSeq" id="WP_047390195.1">
    <property type="nucleotide sequence ID" value="NZ_FOQE01000008.1"/>
</dbReference>
<dbReference type="InterPro" id="IPR050950">
    <property type="entry name" value="HTH-type_LysR_regulators"/>
</dbReference>
<dbReference type="PANTHER" id="PTHR30419">
    <property type="entry name" value="HTH-TYPE TRANSCRIPTIONAL REGULATOR YBHD"/>
    <property type="match status" value="1"/>
</dbReference>
<dbReference type="Proteomes" id="UP000198668">
    <property type="component" value="Unassembled WGS sequence"/>
</dbReference>
<feature type="domain" description="HTH lysR-type" evidence="5">
    <location>
        <begin position="1"/>
        <end position="58"/>
    </location>
</feature>
<dbReference type="FunFam" id="1.10.10.10:FF:000001">
    <property type="entry name" value="LysR family transcriptional regulator"/>
    <property type="match status" value="1"/>
</dbReference>
<evidence type="ECO:0000256" key="2">
    <source>
        <dbReference type="ARBA" id="ARBA00023015"/>
    </source>
</evidence>
<name>A0A1I3BPW3_9LACT</name>
<dbReference type="AlphaFoldDB" id="A0A1I3BPW3"/>
<keyword evidence="2" id="KW-0805">Transcription regulation</keyword>
<dbReference type="EMBL" id="FOQE01000008">
    <property type="protein sequence ID" value="SFH64210.1"/>
    <property type="molecule type" value="Genomic_DNA"/>
</dbReference>